<reference evidence="1" key="1">
    <citation type="journal article" date="2020" name="Stud. Mycol.">
        <title>101 Dothideomycetes genomes: a test case for predicting lifestyles and emergence of pathogens.</title>
        <authorList>
            <person name="Haridas S."/>
            <person name="Albert R."/>
            <person name="Binder M."/>
            <person name="Bloem J."/>
            <person name="Labutti K."/>
            <person name="Salamov A."/>
            <person name="Andreopoulos B."/>
            <person name="Baker S."/>
            <person name="Barry K."/>
            <person name="Bills G."/>
            <person name="Bluhm B."/>
            <person name="Cannon C."/>
            <person name="Castanera R."/>
            <person name="Culley D."/>
            <person name="Daum C."/>
            <person name="Ezra D."/>
            <person name="Gonzalez J."/>
            <person name="Henrissat B."/>
            <person name="Kuo A."/>
            <person name="Liang C."/>
            <person name="Lipzen A."/>
            <person name="Lutzoni F."/>
            <person name="Magnuson J."/>
            <person name="Mondo S."/>
            <person name="Nolan M."/>
            <person name="Ohm R."/>
            <person name="Pangilinan J."/>
            <person name="Park H.-J."/>
            <person name="Ramirez L."/>
            <person name="Alfaro M."/>
            <person name="Sun H."/>
            <person name="Tritt A."/>
            <person name="Yoshinaga Y."/>
            <person name="Zwiers L.-H."/>
            <person name="Turgeon B."/>
            <person name="Goodwin S."/>
            <person name="Spatafora J."/>
            <person name="Crous P."/>
            <person name="Grigoriev I."/>
        </authorList>
    </citation>
    <scope>NUCLEOTIDE SEQUENCE</scope>
    <source>
        <strain evidence="1">CBS 260.36</strain>
    </source>
</reference>
<dbReference type="EMBL" id="ML996081">
    <property type="protein sequence ID" value="KAF2156960.1"/>
    <property type="molecule type" value="Genomic_DNA"/>
</dbReference>
<proteinExistence type="predicted"/>
<dbReference type="InterPro" id="IPR038883">
    <property type="entry name" value="AN11006-like"/>
</dbReference>
<gene>
    <name evidence="1" type="ORF">K461DRAFT_309159</name>
</gene>
<comment type="caution">
    <text evidence="1">The sequence shown here is derived from an EMBL/GenBank/DDBJ whole genome shotgun (WGS) entry which is preliminary data.</text>
</comment>
<keyword evidence="2" id="KW-1185">Reference proteome</keyword>
<dbReference type="Proteomes" id="UP000799439">
    <property type="component" value="Unassembled WGS sequence"/>
</dbReference>
<sequence length="224" mass="25009">MPTPTFTLSLHPQTQSPLFRLPPELRHQIWSYLLPPMAAISSTTASSNPTLHPTLARTSQRLHYELTPLLYDRPFTAHETLLTALPYYLTRSRPVPEHMARLYSDRWILHVRLDTDPRWTRGQVKEAFDGVRELRVECGQAQYGGCGKENAELLGVVRGVGRVVVHGVGEWGMVLGKVMEGEEGSGMGEVEGSEGDLWEEGYGAGYQVGWSRGLEEGRGLRVQA</sequence>
<evidence type="ECO:0000313" key="2">
    <source>
        <dbReference type="Proteomes" id="UP000799439"/>
    </source>
</evidence>
<name>A0A9P4MJB0_9PEZI</name>
<evidence type="ECO:0008006" key="3">
    <source>
        <dbReference type="Google" id="ProtNLM"/>
    </source>
</evidence>
<organism evidence="1 2">
    <name type="scientific">Myriangium duriaei CBS 260.36</name>
    <dbReference type="NCBI Taxonomy" id="1168546"/>
    <lineage>
        <taxon>Eukaryota</taxon>
        <taxon>Fungi</taxon>
        <taxon>Dikarya</taxon>
        <taxon>Ascomycota</taxon>
        <taxon>Pezizomycotina</taxon>
        <taxon>Dothideomycetes</taxon>
        <taxon>Dothideomycetidae</taxon>
        <taxon>Myriangiales</taxon>
        <taxon>Myriangiaceae</taxon>
        <taxon>Myriangium</taxon>
    </lineage>
</organism>
<evidence type="ECO:0000313" key="1">
    <source>
        <dbReference type="EMBL" id="KAF2156960.1"/>
    </source>
</evidence>
<dbReference type="OrthoDB" id="2951834at2759"/>
<accession>A0A9P4MJB0</accession>
<dbReference type="AlphaFoldDB" id="A0A9P4MJB0"/>
<dbReference type="PANTHER" id="PTHR42085:SF2">
    <property type="entry name" value="F-BOX DOMAIN-CONTAINING PROTEIN"/>
    <property type="match status" value="1"/>
</dbReference>
<dbReference type="PANTHER" id="PTHR42085">
    <property type="entry name" value="F-BOX DOMAIN-CONTAINING PROTEIN"/>
    <property type="match status" value="1"/>
</dbReference>
<protein>
    <recommendedName>
        <fullName evidence="3">F-box domain-containing protein</fullName>
    </recommendedName>
</protein>